<dbReference type="AlphaFoldDB" id="A0A344J646"/>
<feature type="region of interest" description="Disordered" evidence="1">
    <location>
        <begin position="46"/>
        <end position="102"/>
    </location>
</feature>
<accession>A0A344J646</accession>
<dbReference type="OrthoDB" id="6024999at2"/>
<dbReference type="KEGG" id="lue:DCD74_07240"/>
<gene>
    <name evidence="3" type="ORF">DCD74_07240</name>
</gene>
<feature type="compositionally biased region" description="Basic and acidic residues" evidence="1">
    <location>
        <begin position="66"/>
        <end position="80"/>
    </location>
</feature>
<proteinExistence type="predicted"/>
<protein>
    <submittedName>
        <fullName evidence="3">Uncharacterized protein</fullName>
    </submittedName>
</protein>
<feature type="signal peptide" evidence="2">
    <location>
        <begin position="1"/>
        <end position="30"/>
    </location>
</feature>
<evidence type="ECO:0000256" key="1">
    <source>
        <dbReference type="SAM" id="MobiDB-lite"/>
    </source>
</evidence>
<evidence type="ECO:0000313" key="3">
    <source>
        <dbReference type="EMBL" id="AXA84506.1"/>
    </source>
</evidence>
<dbReference type="EMBL" id="CP029556">
    <property type="protein sequence ID" value="AXA84506.1"/>
    <property type="molecule type" value="Genomic_DNA"/>
</dbReference>
<evidence type="ECO:0000256" key="2">
    <source>
        <dbReference type="SAM" id="SignalP"/>
    </source>
</evidence>
<name>A0A344J646_9GAMM</name>
<feature type="chain" id="PRO_5016896943" evidence="2">
    <location>
        <begin position="31"/>
        <end position="260"/>
    </location>
</feature>
<reference evidence="4" key="1">
    <citation type="submission" date="2018-05" db="EMBL/GenBank/DDBJ databases">
        <title>Luteimonas pekinense sp. nov., isolated from human Meibomian gland secretions, Beijing, China.</title>
        <authorList>
            <person name="Wen T."/>
            <person name="Bai H."/>
            <person name="Lv H."/>
        </authorList>
    </citation>
    <scope>NUCLEOTIDE SEQUENCE [LARGE SCALE GENOMIC DNA]</scope>
    <source>
        <strain evidence="4">83-4</strain>
    </source>
</reference>
<sequence length="260" mass="29139">MYGIDVRRIGRRIVSMGLVAMLLLSISASADWRVYDDDVDNKLASQNRIGQGDFENAPKKGTQQGRFKDPPRKFTAKEQDQVSSVGMDEQARCPEPKQPEIPEFPKITDRVRRLFPPAPDKGKGNAGKQWTLCKEIVETEKARFKYGLMMSELAEQRYARLQAIQTQRARIDGEHVGELQSNTNKMLALLALIQIDQQQQKAYDDAYAARIAYLKSSQERLGQDAANGNPSAGRRLAGNAAALIVMELAFDSDLVKAKRR</sequence>
<keyword evidence="2" id="KW-0732">Signal</keyword>
<keyword evidence="4" id="KW-1185">Reference proteome</keyword>
<dbReference type="Proteomes" id="UP000251842">
    <property type="component" value="Chromosome"/>
</dbReference>
<organism evidence="3 4">
    <name type="scientific">Solilutibacter oculi</name>
    <dbReference type="NCBI Taxonomy" id="2698682"/>
    <lineage>
        <taxon>Bacteria</taxon>
        <taxon>Pseudomonadati</taxon>
        <taxon>Pseudomonadota</taxon>
        <taxon>Gammaproteobacteria</taxon>
        <taxon>Lysobacterales</taxon>
        <taxon>Lysobacteraceae</taxon>
        <taxon>Solilutibacter</taxon>
    </lineage>
</organism>
<evidence type="ECO:0000313" key="4">
    <source>
        <dbReference type="Proteomes" id="UP000251842"/>
    </source>
</evidence>
<feature type="compositionally biased region" description="Basic and acidic residues" evidence="1">
    <location>
        <begin position="89"/>
        <end position="100"/>
    </location>
</feature>